<reference evidence="1" key="1">
    <citation type="journal article" date="2011" name="PLoS Biol.">
        <title>Gene gain and loss during evolution of obligate parasitism in the white rust pathogen of Arabidopsis thaliana.</title>
        <authorList>
            <person name="Kemen E."/>
            <person name="Gardiner A."/>
            <person name="Schultz-Larsen T."/>
            <person name="Kemen A.C."/>
            <person name="Balmuth A.L."/>
            <person name="Robert-Seilaniantz A."/>
            <person name="Bailey K."/>
            <person name="Holub E."/>
            <person name="Studholme D.J."/>
            <person name="Maclean D."/>
            <person name="Jones J.D."/>
        </authorList>
    </citation>
    <scope>NUCLEOTIDE SEQUENCE</scope>
</reference>
<accession>F0WVY1</accession>
<reference evidence="1" key="2">
    <citation type="submission" date="2011-02" db="EMBL/GenBank/DDBJ databases">
        <authorList>
            <person name="MacLean D."/>
        </authorList>
    </citation>
    <scope>NUCLEOTIDE SEQUENCE</scope>
</reference>
<organism evidence="1">
    <name type="scientific">Albugo laibachii Nc14</name>
    <dbReference type="NCBI Taxonomy" id="890382"/>
    <lineage>
        <taxon>Eukaryota</taxon>
        <taxon>Sar</taxon>
        <taxon>Stramenopiles</taxon>
        <taxon>Oomycota</taxon>
        <taxon>Peronosporomycetes</taxon>
        <taxon>Albuginales</taxon>
        <taxon>Albuginaceae</taxon>
        <taxon>Albugo</taxon>
    </lineage>
</organism>
<dbReference type="AlphaFoldDB" id="F0WVY1"/>
<evidence type="ECO:0000313" key="1">
    <source>
        <dbReference type="EMBL" id="CCA25582.1"/>
    </source>
</evidence>
<gene>
    <name evidence="1" type="primary">AlNc14C306G10442</name>
    <name evidence="1" type="ORF">ALNC14_117260</name>
</gene>
<protein>
    <submittedName>
        <fullName evidence="1">AlNc14C306G10442 protein</fullName>
    </submittedName>
</protein>
<sequence>MTPGPDQQKKTLECAWAGHLAVIDHKLADDLVTTYAASALVAHHTRHIPLRKNSIVMGPIGSDITGTKSARSHKATRIDNWETLL</sequence>
<name>F0WVY1_9STRA</name>
<dbReference type="HOGENOM" id="CLU_2517292_0_0_1"/>
<dbReference type="EMBL" id="FR824351">
    <property type="protein sequence ID" value="CCA25582.1"/>
    <property type="molecule type" value="Genomic_DNA"/>
</dbReference>
<proteinExistence type="predicted"/>